<reference evidence="8 9" key="1">
    <citation type="journal article" date="2012" name="Genome Biol.">
        <title>Genome and low-iron response of an oceanic diatom adapted to chronic iron limitation.</title>
        <authorList>
            <person name="Lommer M."/>
            <person name="Specht M."/>
            <person name="Roy A.S."/>
            <person name="Kraemer L."/>
            <person name="Andreson R."/>
            <person name="Gutowska M.A."/>
            <person name="Wolf J."/>
            <person name="Bergner S.V."/>
            <person name="Schilhabel M.B."/>
            <person name="Klostermeier U.C."/>
            <person name="Beiko R.G."/>
            <person name="Rosenstiel P."/>
            <person name="Hippler M."/>
            <person name="Laroche J."/>
        </authorList>
    </citation>
    <scope>NUCLEOTIDE SEQUENCE [LARGE SCALE GENOMIC DNA]</scope>
    <source>
        <strain evidence="8 9">CCMP1005</strain>
    </source>
</reference>
<evidence type="ECO:0000256" key="1">
    <source>
        <dbReference type="ARBA" id="ARBA00004123"/>
    </source>
</evidence>
<dbReference type="PROSITE" id="PS50166">
    <property type="entry name" value="IMPORTIN_B_NT"/>
    <property type="match status" value="1"/>
</dbReference>
<proteinExistence type="predicted"/>
<dbReference type="InterPro" id="IPR016024">
    <property type="entry name" value="ARM-type_fold"/>
</dbReference>
<keyword evidence="4" id="KW-0963">Cytoplasm</keyword>
<name>K0SB87_THAOC</name>
<evidence type="ECO:0000259" key="7">
    <source>
        <dbReference type="PROSITE" id="PS50166"/>
    </source>
</evidence>
<evidence type="ECO:0000256" key="2">
    <source>
        <dbReference type="ARBA" id="ARBA00004496"/>
    </source>
</evidence>
<dbReference type="AlphaFoldDB" id="K0SB87"/>
<keyword evidence="5" id="KW-0653">Protein transport</keyword>
<dbReference type="Gene3D" id="1.25.10.10">
    <property type="entry name" value="Leucine-rich Repeat Variant"/>
    <property type="match status" value="1"/>
</dbReference>
<evidence type="ECO:0000256" key="3">
    <source>
        <dbReference type="ARBA" id="ARBA00022448"/>
    </source>
</evidence>
<dbReference type="PANTHER" id="PTHR10997">
    <property type="entry name" value="IMPORTIN-7, 8, 11"/>
    <property type="match status" value="1"/>
</dbReference>
<dbReference type="OMA" id="WVAKTSW"/>
<evidence type="ECO:0000256" key="4">
    <source>
        <dbReference type="ARBA" id="ARBA00022490"/>
    </source>
</evidence>
<feature type="domain" description="Importin N-terminal" evidence="7">
    <location>
        <begin position="29"/>
        <end position="118"/>
    </location>
</feature>
<evidence type="ECO:0000256" key="6">
    <source>
        <dbReference type="ARBA" id="ARBA00023242"/>
    </source>
</evidence>
<dbReference type="InterPro" id="IPR001494">
    <property type="entry name" value="Importin-beta_N"/>
</dbReference>
<evidence type="ECO:0000313" key="9">
    <source>
        <dbReference type="Proteomes" id="UP000266841"/>
    </source>
</evidence>
<dbReference type="PANTHER" id="PTHR10997:SF18">
    <property type="entry name" value="D-IMPORTIN 7_RANBP7"/>
    <property type="match status" value="1"/>
</dbReference>
<organism evidence="8 9">
    <name type="scientific">Thalassiosira oceanica</name>
    <name type="common">Marine diatom</name>
    <dbReference type="NCBI Taxonomy" id="159749"/>
    <lineage>
        <taxon>Eukaryota</taxon>
        <taxon>Sar</taxon>
        <taxon>Stramenopiles</taxon>
        <taxon>Ochrophyta</taxon>
        <taxon>Bacillariophyta</taxon>
        <taxon>Coscinodiscophyceae</taxon>
        <taxon>Thalassiosirophycidae</taxon>
        <taxon>Thalassiosirales</taxon>
        <taxon>Thalassiosiraceae</taxon>
        <taxon>Thalassiosira</taxon>
    </lineage>
</organism>
<comment type="caution">
    <text evidence="8">The sequence shown here is derived from an EMBL/GenBank/DDBJ whole genome shotgun (WGS) entry which is preliminary data.</text>
</comment>
<dbReference type="SMART" id="SM00913">
    <property type="entry name" value="IBN_N"/>
    <property type="match status" value="1"/>
</dbReference>
<dbReference type="GO" id="GO:0006606">
    <property type="term" value="P:protein import into nucleus"/>
    <property type="evidence" value="ECO:0007669"/>
    <property type="project" value="TreeGrafter"/>
</dbReference>
<sequence length="1065" mass="119664">MSGDMNAVEQLHLALQQSFSPDASLRDPAEESIKHLKFVPGSTQMLMHIIGEQQVQKEVRQAAAIQLKNLVRECWIERTSYFDGLAIPNDDSESPKPPLLSQEDKDVVKTKMVDCLLNEPEKSVRDLMAETLHCIAVHDFPDKWPQLIPYLLEAISKSNDPSQALRVHNALLALRKVCKRYEYKSREARGPLNEIVISSFPLLLPLAQRLSGPCEHSLEAAMMLKQILKIFWSSTQFFLPTGNNTDGTVSTTPSPALANPSAMEPWFEVLKSVLVKPLPEASTGLEPANQPTSKEEREAWPWWKVKKWAAQIMTRLFSRYGSPEYAESEVKDFAKYFSQNVASSFLGPVCETLNLRPSGQFCTDRVVHLCLNFVDLAVELAATYKLLKPHMDFLLYKVCFPAMCLSAKDIEEFENDPHEFVRRQNCPLADFYDPRMSGGCTTIKLVNSAVKWRGQDTMQPLLAFLTEILQRYNSTETGRNHIEKDCALLTFGSISDSLLKKKKFATELEGMMVTSVFPDFNSPVGFLRCRACWMIQHFSTMQWSDDGTHLQGLIQMVLQRLSDPALPVQIEASKALRYLIEVDGAEITLLPVLPQILSEYFRIMNEIGNDEVVAALQVIIDKFGEHIEPHAIALVTQLSTAFKNYIDAGEEDDDAAMAAAQCLECINTVLKGTCERPELYKGMEAELVPLILKVLGSDGEYLEYIEFALDTLTFLTYFPLQISPQLWEAFSLMFVAFDGYAFDYIMLMVPPLNNFIFKDPQCFLNSVANLPDGQMRYLEMIFVIVQRTLCEDRSSESEQRKALTLYMSVLHNCTGQVDHVLTAINDVALAKLGQQANAAKSNTRHVIFQVIGSCMYYNPELEIKELENRAVTQQVFAQWLNEIDTMDDWLSQKLSVLGLLSVIRLPASSLPQHLANMIPNIITSTVNLATKMKADAENGQAEDGAGHIEAEDDDDDQEWEGFDEDQDVVDCNDEAYMSVLSKLSAGGVGGDMAQFLVGGDWDDLDDEDDFHSPIDNIDELHFVNDILKEAYAREPEIYQQVQAALPPVVVASCQQLFNAADASRS</sequence>
<dbReference type="EMBL" id="AGNL01018766">
    <property type="protein sequence ID" value="EJK62575.1"/>
    <property type="molecule type" value="Genomic_DNA"/>
</dbReference>
<keyword evidence="3" id="KW-0813">Transport</keyword>
<dbReference type="Pfam" id="PF08506">
    <property type="entry name" value="Cse1"/>
    <property type="match status" value="1"/>
</dbReference>
<dbReference type="GO" id="GO:0005829">
    <property type="term" value="C:cytosol"/>
    <property type="evidence" value="ECO:0007669"/>
    <property type="project" value="TreeGrafter"/>
</dbReference>
<protein>
    <recommendedName>
        <fullName evidence="7">Importin N-terminal domain-containing protein</fullName>
    </recommendedName>
</protein>
<keyword evidence="6" id="KW-0539">Nucleus</keyword>
<dbReference type="InterPro" id="IPR013713">
    <property type="entry name" value="XPO2_central"/>
</dbReference>
<dbReference type="Pfam" id="PF03810">
    <property type="entry name" value="IBN_N"/>
    <property type="match status" value="1"/>
</dbReference>
<accession>K0SB87</accession>
<dbReference type="Proteomes" id="UP000266841">
    <property type="component" value="Unassembled WGS sequence"/>
</dbReference>
<dbReference type="OrthoDB" id="760868at2759"/>
<dbReference type="GO" id="GO:0031267">
    <property type="term" value="F:small GTPase binding"/>
    <property type="evidence" value="ECO:0007669"/>
    <property type="project" value="InterPro"/>
</dbReference>
<dbReference type="eggNOG" id="KOG1991">
    <property type="taxonomic scope" value="Eukaryota"/>
</dbReference>
<gene>
    <name evidence="8" type="ORF">THAOC_16809</name>
</gene>
<dbReference type="GO" id="GO:0005635">
    <property type="term" value="C:nuclear envelope"/>
    <property type="evidence" value="ECO:0007669"/>
    <property type="project" value="TreeGrafter"/>
</dbReference>
<keyword evidence="9" id="KW-1185">Reference proteome</keyword>
<dbReference type="InterPro" id="IPR011989">
    <property type="entry name" value="ARM-like"/>
</dbReference>
<evidence type="ECO:0000256" key="5">
    <source>
        <dbReference type="ARBA" id="ARBA00022927"/>
    </source>
</evidence>
<comment type="subcellular location">
    <subcellularLocation>
        <location evidence="2">Cytoplasm</location>
    </subcellularLocation>
    <subcellularLocation>
        <location evidence="1">Nucleus</location>
    </subcellularLocation>
</comment>
<dbReference type="SUPFAM" id="SSF48371">
    <property type="entry name" value="ARM repeat"/>
    <property type="match status" value="1"/>
</dbReference>
<evidence type="ECO:0000313" key="8">
    <source>
        <dbReference type="EMBL" id="EJK62575.1"/>
    </source>
</evidence>